<dbReference type="Proteomes" id="UP000053825">
    <property type="component" value="Unassembled WGS sequence"/>
</dbReference>
<evidence type="ECO:0000313" key="3">
    <source>
        <dbReference type="Proteomes" id="UP000053825"/>
    </source>
</evidence>
<evidence type="ECO:0000259" key="1">
    <source>
        <dbReference type="Pfam" id="PF20700"/>
    </source>
</evidence>
<gene>
    <name evidence="2" type="ORF">WH47_02075</name>
</gene>
<sequence length="296" mass="33424">MEVDGAVEKFARSETLHQTKYLFYIGDGDSKTYKAIVDSCPYGNIDIIKKECVGHVQKRTGARLRKVKKETKGLGRKGKPTAKLIDELSVYYGLAIRRNKNSKEDTKKEIWTTLKHKSSTNENPQHEDCPPSPESWCSYQVAKVNNNLLNYNYKPALHADVLKAITPIYEELSSDQLLERCVGGFTQNQNDSFNNTIWCLAPKNLFSGTTTVKIAANIAAVIFNRGFFSVPLVMHCMNIKITHHLISPRSDTYMATMLTDPRDFRVVVTFKQYVSKFHGILTVSLEVTVVLVTPVL</sequence>
<proteinExistence type="predicted"/>
<keyword evidence="3" id="KW-1185">Reference proteome</keyword>
<dbReference type="InterPro" id="IPR049012">
    <property type="entry name" value="Mutator_transp_dom"/>
</dbReference>
<evidence type="ECO:0000313" key="2">
    <source>
        <dbReference type="EMBL" id="KOC58638.1"/>
    </source>
</evidence>
<organism evidence="2 3">
    <name type="scientific">Habropoda laboriosa</name>
    <dbReference type="NCBI Taxonomy" id="597456"/>
    <lineage>
        <taxon>Eukaryota</taxon>
        <taxon>Metazoa</taxon>
        <taxon>Ecdysozoa</taxon>
        <taxon>Arthropoda</taxon>
        <taxon>Hexapoda</taxon>
        <taxon>Insecta</taxon>
        <taxon>Pterygota</taxon>
        <taxon>Neoptera</taxon>
        <taxon>Endopterygota</taxon>
        <taxon>Hymenoptera</taxon>
        <taxon>Apocrita</taxon>
        <taxon>Aculeata</taxon>
        <taxon>Apoidea</taxon>
        <taxon>Anthophila</taxon>
        <taxon>Apidae</taxon>
        <taxon>Habropoda</taxon>
    </lineage>
</organism>
<dbReference type="AlphaFoldDB" id="A0A0L7QJ35"/>
<reference evidence="3" key="1">
    <citation type="submission" date="2015-07" db="EMBL/GenBank/DDBJ databases">
        <title>The genome of Habropoda laboriosa.</title>
        <authorList>
            <person name="Pan H."/>
            <person name="Kapheim K."/>
        </authorList>
    </citation>
    <scope>NUCLEOTIDE SEQUENCE [LARGE SCALE GENOMIC DNA]</scope>
</reference>
<dbReference type="EMBL" id="LHQN01023076">
    <property type="protein sequence ID" value="KOC58638.1"/>
    <property type="molecule type" value="Genomic_DNA"/>
</dbReference>
<dbReference type="OrthoDB" id="10060618at2759"/>
<comment type="caution">
    <text evidence="2">The sequence shown here is derived from an EMBL/GenBank/DDBJ whole genome shotgun (WGS) entry which is preliminary data.</text>
</comment>
<name>A0A0L7QJ35_9HYME</name>
<feature type="domain" description="Mutator-like transposase" evidence="1">
    <location>
        <begin position="1"/>
        <end position="137"/>
    </location>
</feature>
<protein>
    <recommendedName>
        <fullName evidence="1">Mutator-like transposase domain-containing protein</fullName>
    </recommendedName>
</protein>
<dbReference type="Pfam" id="PF20700">
    <property type="entry name" value="Mutator"/>
    <property type="match status" value="1"/>
</dbReference>
<accession>A0A0L7QJ35</accession>